<comment type="caution">
    <text evidence="1">The sequence shown here is derived from an EMBL/GenBank/DDBJ whole genome shotgun (WGS) entry which is preliminary data.</text>
</comment>
<gene>
    <name evidence="1" type="ORF">PUN28_011198</name>
</gene>
<sequence length="180" mass="20601">MEILINNFFVHAETRHVNETRASRSRIALFFYGELPIFNVNLDSFKPLHVAPSLFSSRYERRRGNDPPDFCRGLRKSSAKNIGRAGKKEYKRVAITVEAVFRAHCSSSGRGAHIESDRRRALWLTLYVSRSLFAFIHLAPARFSREETLRSVNGALSLRRCDLPLNFDIYPLVAAARCND</sequence>
<evidence type="ECO:0000313" key="1">
    <source>
        <dbReference type="EMBL" id="KAL0116170.1"/>
    </source>
</evidence>
<keyword evidence="2" id="KW-1185">Reference proteome</keyword>
<dbReference type="EMBL" id="JADYXP020000010">
    <property type="protein sequence ID" value="KAL0116170.1"/>
    <property type="molecule type" value="Genomic_DNA"/>
</dbReference>
<dbReference type="AlphaFoldDB" id="A0AAW2FM78"/>
<name>A0AAW2FM78_9HYME</name>
<dbReference type="Proteomes" id="UP001430953">
    <property type="component" value="Unassembled WGS sequence"/>
</dbReference>
<organism evidence="1 2">
    <name type="scientific">Cardiocondyla obscurior</name>
    <dbReference type="NCBI Taxonomy" id="286306"/>
    <lineage>
        <taxon>Eukaryota</taxon>
        <taxon>Metazoa</taxon>
        <taxon>Ecdysozoa</taxon>
        <taxon>Arthropoda</taxon>
        <taxon>Hexapoda</taxon>
        <taxon>Insecta</taxon>
        <taxon>Pterygota</taxon>
        <taxon>Neoptera</taxon>
        <taxon>Endopterygota</taxon>
        <taxon>Hymenoptera</taxon>
        <taxon>Apocrita</taxon>
        <taxon>Aculeata</taxon>
        <taxon>Formicoidea</taxon>
        <taxon>Formicidae</taxon>
        <taxon>Myrmicinae</taxon>
        <taxon>Cardiocondyla</taxon>
    </lineage>
</organism>
<protein>
    <submittedName>
        <fullName evidence="1">Uncharacterized protein</fullName>
    </submittedName>
</protein>
<evidence type="ECO:0000313" key="2">
    <source>
        <dbReference type="Proteomes" id="UP001430953"/>
    </source>
</evidence>
<proteinExistence type="predicted"/>
<accession>A0AAW2FM78</accession>
<reference evidence="1 2" key="1">
    <citation type="submission" date="2023-03" db="EMBL/GenBank/DDBJ databases">
        <title>High recombination rates correlate with genetic variation in Cardiocondyla obscurior ants.</title>
        <authorList>
            <person name="Errbii M."/>
        </authorList>
    </citation>
    <scope>NUCLEOTIDE SEQUENCE [LARGE SCALE GENOMIC DNA]</scope>
    <source>
        <strain evidence="1">Alpha-2009</strain>
        <tissue evidence="1">Whole body</tissue>
    </source>
</reference>